<evidence type="ECO:0000256" key="1">
    <source>
        <dbReference type="ARBA" id="ARBA00022801"/>
    </source>
</evidence>
<dbReference type="InterPro" id="IPR013094">
    <property type="entry name" value="AB_hydrolase_3"/>
</dbReference>
<evidence type="ECO:0000313" key="5">
    <source>
        <dbReference type="Proteomes" id="UP000293637"/>
    </source>
</evidence>
<dbReference type="Proteomes" id="UP000293637">
    <property type="component" value="Unassembled WGS sequence"/>
</dbReference>
<proteinExistence type="predicted"/>
<gene>
    <name evidence="4" type="ORF">EQ812_06180</name>
    <name evidence="3" type="ORF">FO454_02845</name>
</gene>
<reference evidence="4 5" key="1">
    <citation type="journal article" date="2019" name="Sci. Transl. Med.">
        <title>Quorum sensing between bacterial species on the skin protects against epidermal injury in atopic dermatitis.</title>
        <authorList>
            <person name="Williams M.R."/>
        </authorList>
    </citation>
    <scope>NUCLEOTIDE SEQUENCE [LARGE SCALE GENOMIC DNA]</scope>
    <source>
        <strain evidence="4 5">E7</strain>
    </source>
</reference>
<dbReference type="EMBL" id="CP041722">
    <property type="protein sequence ID" value="QEX37914.1"/>
    <property type="molecule type" value="Genomic_DNA"/>
</dbReference>
<dbReference type="GeneID" id="58090886"/>
<dbReference type="InterPro" id="IPR029058">
    <property type="entry name" value="AB_hydrolase_fold"/>
</dbReference>
<keyword evidence="1 4" id="KW-0378">Hydrolase</keyword>
<evidence type="ECO:0000313" key="3">
    <source>
        <dbReference type="EMBL" id="QEX37914.1"/>
    </source>
</evidence>
<dbReference type="PANTHER" id="PTHR48081">
    <property type="entry name" value="AB HYDROLASE SUPERFAMILY PROTEIN C4A8.06C"/>
    <property type="match status" value="1"/>
</dbReference>
<dbReference type="OMA" id="LWYPSTM"/>
<evidence type="ECO:0000259" key="2">
    <source>
        <dbReference type="Pfam" id="PF07859"/>
    </source>
</evidence>
<feature type="domain" description="Alpha/beta hydrolase fold-3" evidence="2">
    <location>
        <begin position="78"/>
        <end position="284"/>
    </location>
</feature>
<dbReference type="AlphaFoldDB" id="A0A292DJ31"/>
<accession>A0A292DJ31</accession>
<dbReference type="SUPFAM" id="SSF53474">
    <property type="entry name" value="alpha/beta-Hydrolases"/>
    <property type="match status" value="1"/>
</dbReference>
<dbReference type="EMBL" id="SCHB01000003">
    <property type="protein sequence ID" value="TBW72560.1"/>
    <property type="molecule type" value="Genomic_DNA"/>
</dbReference>
<name>A0A292DJ31_STALU</name>
<evidence type="ECO:0000313" key="6">
    <source>
        <dbReference type="Proteomes" id="UP000325462"/>
    </source>
</evidence>
<evidence type="ECO:0000313" key="4">
    <source>
        <dbReference type="EMBL" id="TBW72560.1"/>
    </source>
</evidence>
<dbReference type="InterPro" id="IPR050300">
    <property type="entry name" value="GDXG_lipolytic_enzyme"/>
</dbReference>
<dbReference type="GO" id="GO:0016787">
    <property type="term" value="F:hydrolase activity"/>
    <property type="evidence" value="ECO:0007669"/>
    <property type="project" value="UniProtKB-KW"/>
</dbReference>
<sequence length="322" mass="35769">MEKHIHKDLLPAFKRLSPMIFTEARLPLIRGINQKLIRPYKDESLQFTEHHITYADSDVSIRVKVYAPKAQQQPLPVVLYIHGGGTFFGTVEGNDATCASYVKHVPCVVVSVDYRLAPEHPYPAALEDCYLALQWIVSERETLNIDIDRLAVVGGSTGGGLTAALTLLARDRKGPNIKFQMPLFPMIDDTCATPSSQEVLDSKVWSSELNQFAWSMYLKNIKGDVPKYAAPIRETDFSQLPATYTSVGTLDPYRDETINYVQALAQAGVPVEFHLYPGCYHEFESIAPDAPISKQSKAAALQALKQALTDEDASIKAKNIEK</sequence>
<organism evidence="4 5">
    <name type="scientific">Staphylococcus lugdunensis</name>
    <dbReference type="NCBI Taxonomy" id="28035"/>
    <lineage>
        <taxon>Bacteria</taxon>
        <taxon>Bacillati</taxon>
        <taxon>Bacillota</taxon>
        <taxon>Bacilli</taxon>
        <taxon>Bacillales</taxon>
        <taxon>Staphylococcaceae</taxon>
        <taxon>Staphylococcus</taxon>
    </lineage>
</organism>
<reference evidence="3 6" key="2">
    <citation type="submission" date="2019-07" db="EMBL/GenBank/DDBJ databases">
        <title>Comparative genome analysis of staphylococcus lugdunensis shows clonal complex-dependent diversity of the putative virulence factor, ess/type vii locus.</title>
        <authorList>
            <person name="Lebeurre J."/>
            <person name="Dahyot S."/>
            <person name="Diene S."/>
            <person name="Paulay A."/>
            <person name="Aubourg M."/>
            <person name="Argemi X."/>
            <person name="Giard J.-C."/>
            <person name="Tournier I."/>
            <person name="Francois P."/>
            <person name="Pestel-Caron M."/>
        </authorList>
    </citation>
    <scope>NUCLEOTIDE SEQUENCE [LARGE SCALE GENOMIC DNA]</scope>
    <source>
        <strain evidence="3 6">SL13</strain>
    </source>
</reference>
<dbReference type="Pfam" id="PF07859">
    <property type="entry name" value="Abhydrolase_3"/>
    <property type="match status" value="1"/>
</dbReference>
<dbReference type="Gene3D" id="3.40.50.1820">
    <property type="entry name" value="alpha/beta hydrolase"/>
    <property type="match status" value="1"/>
</dbReference>
<dbReference type="Proteomes" id="UP000325462">
    <property type="component" value="Chromosome"/>
</dbReference>
<dbReference type="PANTHER" id="PTHR48081:SF8">
    <property type="entry name" value="ALPHA_BETA HYDROLASE FOLD-3 DOMAIN-CONTAINING PROTEIN-RELATED"/>
    <property type="match status" value="1"/>
</dbReference>
<dbReference type="RefSeq" id="WP_002479090.1">
    <property type="nucleotide sequence ID" value="NZ_AP021848.1"/>
</dbReference>
<keyword evidence="6" id="KW-1185">Reference proteome</keyword>
<protein>
    <submittedName>
        <fullName evidence="4">Alpha/beta hydrolase</fullName>
    </submittedName>
</protein>